<proteinExistence type="predicted"/>
<evidence type="ECO:0008006" key="3">
    <source>
        <dbReference type="Google" id="ProtNLM"/>
    </source>
</evidence>
<protein>
    <recommendedName>
        <fullName evidence="3">Protein Mom</fullName>
    </recommendedName>
</protein>
<dbReference type="EMBL" id="EU016565">
    <property type="protein sequence ID" value="ABZ06068.1"/>
    <property type="molecule type" value="Genomic_DNA"/>
</dbReference>
<accession>B3T0F9</accession>
<reference evidence="2" key="1">
    <citation type="journal article" date="2008" name="ISME J.">
        <title>Genomic patterns of recombination, clonal divergence and environment in marine microbial populations.</title>
        <authorList>
            <person name="Konstantinidis K.T."/>
            <person name="Delong E.F."/>
        </authorList>
    </citation>
    <scope>NUCLEOTIDE SEQUENCE</scope>
</reference>
<sequence length="263" mass="28633">MVGWAGKRSPGCPQGVAFRHGRGKRRRPSMSAGGVTEAWSATQRAGGGATPTPALQSIQVRPVSVKIAKEIIVRNHYLHTMPGGTKLAFGIFSGKHLMGTVTLGVGPFNAHRLVSGATRGDCICLTRLWLADDLPKNSESRVLAVVLRSLVRNTTLKFVVTYADPSAGHLGTIYQAGGWFYTGISGPSVHYDLGDGVGRHSRTLGHALGTRSLRYLRRHGARVSPIERPGKHRYLYFLDKAWSDKLKVPVRPYPKSNPSSRFN</sequence>
<feature type="compositionally biased region" description="Basic residues" evidence="1">
    <location>
        <begin position="19"/>
        <end position="28"/>
    </location>
</feature>
<dbReference type="AlphaFoldDB" id="B3T0F9"/>
<organism evidence="2">
    <name type="scientific">uncultured marine microorganism HF4000_005H07</name>
    <dbReference type="NCBI Taxonomy" id="455506"/>
    <lineage>
        <taxon>unclassified sequences</taxon>
        <taxon>environmental samples</taxon>
    </lineage>
</organism>
<gene>
    <name evidence="2" type="ORF">ALOHA_HF4000005H07ctg2g12</name>
</gene>
<evidence type="ECO:0000313" key="2">
    <source>
        <dbReference type="EMBL" id="ABZ06068.1"/>
    </source>
</evidence>
<feature type="region of interest" description="Disordered" evidence="1">
    <location>
        <begin position="1"/>
        <end position="53"/>
    </location>
</feature>
<name>B3T0F9_9ZZZZ</name>
<dbReference type="InterPro" id="IPR057895">
    <property type="entry name" value="Mom"/>
</dbReference>
<dbReference type="Pfam" id="PF25680">
    <property type="entry name" value="Mom"/>
    <property type="match status" value="1"/>
</dbReference>
<evidence type="ECO:0000256" key="1">
    <source>
        <dbReference type="SAM" id="MobiDB-lite"/>
    </source>
</evidence>